<dbReference type="SMART" id="SM00389">
    <property type="entry name" value="HOX"/>
    <property type="match status" value="1"/>
</dbReference>
<dbReference type="GO" id="GO:0000981">
    <property type="term" value="F:DNA-binding transcription factor activity, RNA polymerase II-specific"/>
    <property type="evidence" value="ECO:0007669"/>
    <property type="project" value="InterPro"/>
</dbReference>
<dbReference type="Gene3D" id="1.10.10.60">
    <property type="entry name" value="Homeodomain-like"/>
    <property type="match status" value="1"/>
</dbReference>
<feature type="compositionally biased region" description="Polar residues" evidence="8">
    <location>
        <begin position="99"/>
        <end position="112"/>
    </location>
</feature>
<accession>C7E1Y5</accession>
<dbReference type="PROSITE" id="PS50071">
    <property type="entry name" value="HOMEOBOX_2"/>
    <property type="match status" value="1"/>
</dbReference>
<evidence type="ECO:0000256" key="1">
    <source>
        <dbReference type="ARBA" id="ARBA00004123"/>
    </source>
</evidence>
<evidence type="ECO:0000256" key="6">
    <source>
        <dbReference type="PROSITE-ProRule" id="PRU00108"/>
    </source>
</evidence>
<dbReference type="EMBL" id="GQ240851">
    <property type="protein sequence ID" value="ACT36593.1"/>
    <property type="molecule type" value="mRNA"/>
</dbReference>
<dbReference type="InterPro" id="IPR017970">
    <property type="entry name" value="Homeobox_CS"/>
</dbReference>
<sequence length="185" mass="21393">IIVRRWNGLTLHGLHKSYGLLGTATSRVTAGVRIPIEHQGWEGVLSYHSHRDFVTCPSNNVPLVKNHQLINEDAGCGVYPWMVIPRPQRPGCRHGPTPLKTSSSTSNHAPRSAFTTVQQLEIEKEFLYDHYVSRVRRIEIVMALDLSEKQVRTWFQNRRMKLKREAKNVEEVLHVEIRERLKSIR</sequence>
<dbReference type="InterPro" id="IPR050296">
    <property type="entry name" value="Antp_homeobox"/>
</dbReference>
<keyword evidence="4 6" id="KW-0371">Homeobox</keyword>
<proteinExistence type="evidence at transcript level"/>
<reference evidence="10" key="2">
    <citation type="submission" date="2009-06" db="EMBL/GenBank/DDBJ databases">
        <authorList>
            <person name="Pang K."/>
            <person name="Martindale M.Q."/>
        </authorList>
    </citation>
    <scope>NUCLEOTIDE SEQUENCE</scope>
</reference>
<keyword evidence="5 6" id="KW-0539">Nucleus</keyword>
<protein>
    <submittedName>
        <fullName evidence="10">Anthox9</fullName>
    </submittedName>
</protein>
<evidence type="ECO:0000256" key="4">
    <source>
        <dbReference type="ARBA" id="ARBA00023155"/>
    </source>
</evidence>
<evidence type="ECO:0000313" key="10">
    <source>
        <dbReference type="EMBL" id="ACT36593.1"/>
    </source>
</evidence>
<dbReference type="PANTHER" id="PTHR45659">
    <property type="entry name" value="HOMEOBOX PROTEIN HOX"/>
    <property type="match status" value="1"/>
</dbReference>
<comment type="subcellular location">
    <subcellularLocation>
        <location evidence="1 6 7">Nucleus</location>
    </subcellularLocation>
</comment>
<dbReference type="InterPro" id="IPR001356">
    <property type="entry name" value="HD"/>
</dbReference>
<dbReference type="HOGENOM" id="CLU_049543_10_2_1"/>
<dbReference type="SUPFAM" id="SSF46689">
    <property type="entry name" value="Homeodomain-like"/>
    <property type="match status" value="1"/>
</dbReference>
<dbReference type="PANTHER" id="PTHR45659:SF4">
    <property type="entry name" value="HOMEOBOX PROTEIN ABDOMINAL-A"/>
    <property type="match status" value="1"/>
</dbReference>
<feature type="non-terminal residue" evidence="10">
    <location>
        <position position="1"/>
    </location>
</feature>
<evidence type="ECO:0000256" key="7">
    <source>
        <dbReference type="RuleBase" id="RU000682"/>
    </source>
</evidence>
<dbReference type="CDD" id="cd00086">
    <property type="entry name" value="homeodomain"/>
    <property type="match status" value="1"/>
</dbReference>
<dbReference type="AlphaFoldDB" id="C7E1Y5"/>
<feature type="domain" description="Homeobox" evidence="9">
    <location>
        <begin position="105"/>
        <end position="165"/>
    </location>
</feature>
<evidence type="ECO:0000256" key="5">
    <source>
        <dbReference type="ARBA" id="ARBA00023242"/>
    </source>
</evidence>
<dbReference type="PROSITE" id="PS00027">
    <property type="entry name" value="HOMEOBOX_1"/>
    <property type="match status" value="1"/>
</dbReference>
<evidence type="ECO:0000256" key="8">
    <source>
        <dbReference type="SAM" id="MobiDB-lite"/>
    </source>
</evidence>
<feature type="DNA-binding region" description="Homeobox" evidence="6">
    <location>
        <begin position="107"/>
        <end position="166"/>
    </location>
</feature>
<dbReference type="InterPro" id="IPR009057">
    <property type="entry name" value="Homeodomain-like_sf"/>
</dbReference>
<evidence type="ECO:0000256" key="3">
    <source>
        <dbReference type="ARBA" id="ARBA00023125"/>
    </source>
</evidence>
<reference evidence="10" key="1">
    <citation type="journal article" date="2007" name="PLoS ONE">
        <title>Pre-bilaterian origins of the Hox cluster and the Hox code: evidence from the sea anemone, Nematostella vectensis.</title>
        <authorList>
            <person name="Ryan J.F."/>
            <person name="Mazza M.E."/>
            <person name="Pang K."/>
            <person name="Matus D.Q."/>
            <person name="Baxevanis A.D."/>
            <person name="Martindale M.Q."/>
            <person name="Finnerty J.R."/>
        </authorList>
    </citation>
    <scope>NUCLEOTIDE SEQUENCE</scope>
</reference>
<keyword evidence="3 6" id="KW-0238">DNA-binding</keyword>
<dbReference type="InterPro" id="IPR020479">
    <property type="entry name" value="HD_metazoa"/>
</dbReference>
<evidence type="ECO:0000256" key="2">
    <source>
        <dbReference type="ARBA" id="ARBA00022473"/>
    </source>
</evidence>
<name>C7E1Y5_NEMVE</name>
<dbReference type="GO" id="GO:0003677">
    <property type="term" value="F:DNA binding"/>
    <property type="evidence" value="ECO:0007669"/>
    <property type="project" value="UniProtKB-UniRule"/>
</dbReference>
<feature type="region of interest" description="Disordered" evidence="8">
    <location>
        <begin position="90"/>
        <end position="112"/>
    </location>
</feature>
<dbReference type="PRINTS" id="PR00024">
    <property type="entry name" value="HOMEOBOX"/>
</dbReference>
<dbReference type="GO" id="GO:0005634">
    <property type="term" value="C:nucleus"/>
    <property type="evidence" value="ECO:0007669"/>
    <property type="project" value="UniProtKB-SubCell"/>
</dbReference>
<dbReference type="Pfam" id="PF00046">
    <property type="entry name" value="Homeodomain"/>
    <property type="match status" value="1"/>
</dbReference>
<organism evidence="10">
    <name type="scientific">Nematostella vectensis</name>
    <name type="common">Starlet sea anemone</name>
    <dbReference type="NCBI Taxonomy" id="45351"/>
    <lineage>
        <taxon>Eukaryota</taxon>
        <taxon>Metazoa</taxon>
        <taxon>Cnidaria</taxon>
        <taxon>Anthozoa</taxon>
        <taxon>Hexacorallia</taxon>
        <taxon>Actiniaria</taxon>
        <taxon>Edwardsiidae</taxon>
        <taxon>Nematostella</taxon>
    </lineage>
</organism>
<evidence type="ECO:0000259" key="9">
    <source>
        <dbReference type="PROSITE" id="PS50071"/>
    </source>
</evidence>
<keyword evidence="2" id="KW-0217">Developmental protein</keyword>